<dbReference type="InterPro" id="IPR000477">
    <property type="entry name" value="RT_dom"/>
</dbReference>
<feature type="domain" description="Reverse transcriptase" evidence="1">
    <location>
        <begin position="292"/>
        <end position="404"/>
    </location>
</feature>
<accession>A0A183G9F6</accession>
<proteinExistence type="predicted"/>
<organism evidence="3 4">
    <name type="scientific">Heligmosomoides polygyrus</name>
    <name type="common">Parasitic roundworm</name>
    <dbReference type="NCBI Taxonomy" id="6339"/>
    <lineage>
        <taxon>Eukaryota</taxon>
        <taxon>Metazoa</taxon>
        <taxon>Ecdysozoa</taxon>
        <taxon>Nematoda</taxon>
        <taxon>Chromadorea</taxon>
        <taxon>Rhabditida</taxon>
        <taxon>Rhabditina</taxon>
        <taxon>Rhabditomorpha</taxon>
        <taxon>Strongyloidea</taxon>
        <taxon>Heligmosomidae</taxon>
        <taxon>Heligmosomoides</taxon>
    </lineage>
</organism>
<dbReference type="PANTHER" id="PTHR19446">
    <property type="entry name" value="REVERSE TRANSCRIPTASES"/>
    <property type="match status" value="1"/>
</dbReference>
<sequence length="404" mass="46295">MKIVVAAKERLYHFFSAYAPQSGCSDQAKDEFWNLLDEKAAEVPSKDVIIVAGDLNGHVGAAKDGYSCHGGFGYGSRNPDSERILEYAESRSLTIVNTVFRKRDFHLISYYSESSKSQLDFVLVKDRDRSIVTDAKIVPYETVAPQHRPLICTLKIAPPRLKQIEQSGAARIKWWRMKEKEAAVISRVRLPTVTTLESRDGERYLYRLAKSRHRQTEDIEKLEIPWWKFPHPAIPSVVSVHGPVRKITVEEREAALKKMKPGKATVPDDLAVDVWKSKLWYPAEWLAVFFNQVVKEKKVPECWHNSTTISIWKKKGSPADCFNYRPIRLLSPSMKIFERILDRQIREIVKLSDNQCGFVSGCGTIDAIHAARLLVEKHRERQKPVHIAFLDLQKAFDRVPGEFI</sequence>
<gene>
    <name evidence="2" type="ORF">HPBE_LOCUS18571</name>
</gene>
<keyword evidence="3" id="KW-1185">Reference proteome</keyword>
<dbReference type="Pfam" id="PF00078">
    <property type="entry name" value="RVT_1"/>
    <property type="match status" value="1"/>
</dbReference>
<dbReference type="Gene3D" id="3.60.10.10">
    <property type="entry name" value="Endonuclease/exonuclease/phosphatase"/>
    <property type="match status" value="1"/>
</dbReference>
<evidence type="ECO:0000313" key="4">
    <source>
        <dbReference type="WBParaSite" id="HPBE_0001857201-mRNA-1"/>
    </source>
</evidence>
<dbReference type="SUPFAM" id="SSF56219">
    <property type="entry name" value="DNase I-like"/>
    <property type="match status" value="1"/>
</dbReference>
<reference evidence="4" key="2">
    <citation type="submission" date="2019-09" db="UniProtKB">
        <authorList>
            <consortium name="WormBaseParasite"/>
        </authorList>
    </citation>
    <scope>IDENTIFICATION</scope>
</reference>
<dbReference type="InterPro" id="IPR036691">
    <property type="entry name" value="Endo/exonu/phosph_ase_sf"/>
</dbReference>
<evidence type="ECO:0000259" key="1">
    <source>
        <dbReference type="PROSITE" id="PS50878"/>
    </source>
</evidence>
<accession>A0A3P8EJF0</accession>
<protein>
    <submittedName>
        <fullName evidence="4">Reverse transcriptase domain-containing protein</fullName>
    </submittedName>
</protein>
<name>A0A183G9F6_HELPZ</name>
<reference evidence="2 3" key="1">
    <citation type="submission" date="2018-11" db="EMBL/GenBank/DDBJ databases">
        <authorList>
            <consortium name="Pathogen Informatics"/>
        </authorList>
    </citation>
    <scope>NUCLEOTIDE SEQUENCE [LARGE SCALE GENOMIC DNA]</scope>
</reference>
<dbReference type="EMBL" id="UZAH01030775">
    <property type="protein sequence ID" value="VDP12099.1"/>
    <property type="molecule type" value="Genomic_DNA"/>
</dbReference>
<dbReference type="PROSITE" id="PS50878">
    <property type="entry name" value="RT_POL"/>
    <property type="match status" value="1"/>
</dbReference>
<dbReference type="AlphaFoldDB" id="A0A183G9F6"/>
<dbReference type="Proteomes" id="UP000050761">
    <property type="component" value="Unassembled WGS sequence"/>
</dbReference>
<dbReference type="WBParaSite" id="HPBE_0001857201-mRNA-1">
    <property type="protein sequence ID" value="HPBE_0001857201-mRNA-1"/>
    <property type="gene ID" value="HPBE_0001857201"/>
</dbReference>
<dbReference type="CDD" id="cd01650">
    <property type="entry name" value="RT_nLTR_like"/>
    <property type="match status" value="1"/>
</dbReference>
<dbReference type="OrthoDB" id="6146970at2759"/>
<evidence type="ECO:0000313" key="3">
    <source>
        <dbReference type="Proteomes" id="UP000050761"/>
    </source>
</evidence>
<evidence type="ECO:0000313" key="2">
    <source>
        <dbReference type="EMBL" id="VDP12099.1"/>
    </source>
</evidence>